<feature type="region of interest" description="Disordered" evidence="2">
    <location>
        <begin position="230"/>
        <end position="275"/>
    </location>
</feature>
<organism evidence="3">
    <name type="scientific">Tanacetum cinerariifolium</name>
    <name type="common">Dalmatian daisy</name>
    <name type="synonym">Chrysanthemum cinerariifolium</name>
    <dbReference type="NCBI Taxonomy" id="118510"/>
    <lineage>
        <taxon>Eukaryota</taxon>
        <taxon>Viridiplantae</taxon>
        <taxon>Streptophyta</taxon>
        <taxon>Embryophyta</taxon>
        <taxon>Tracheophyta</taxon>
        <taxon>Spermatophyta</taxon>
        <taxon>Magnoliopsida</taxon>
        <taxon>eudicotyledons</taxon>
        <taxon>Gunneridae</taxon>
        <taxon>Pentapetalae</taxon>
        <taxon>asterids</taxon>
        <taxon>campanulids</taxon>
        <taxon>Asterales</taxon>
        <taxon>Asteraceae</taxon>
        <taxon>Asteroideae</taxon>
        <taxon>Anthemideae</taxon>
        <taxon>Anthemidinae</taxon>
        <taxon>Tanacetum</taxon>
    </lineage>
</organism>
<accession>A0A6L2MIC8</accession>
<evidence type="ECO:0000256" key="1">
    <source>
        <dbReference type="SAM" id="Coils"/>
    </source>
</evidence>
<dbReference type="AlphaFoldDB" id="A0A6L2MIC8"/>
<evidence type="ECO:0000313" key="3">
    <source>
        <dbReference type="EMBL" id="GEU71975.1"/>
    </source>
</evidence>
<dbReference type="EMBL" id="BKCJ010006405">
    <property type="protein sequence ID" value="GEU71975.1"/>
    <property type="molecule type" value="Genomic_DNA"/>
</dbReference>
<protein>
    <submittedName>
        <fullName evidence="3">Gag-Pol polyprotein</fullName>
    </submittedName>
</protein>
<gene>
    <name evidence="3" type="ORF">Tci_043953</name>
</gene>
<comment type="caution">
    <text evidence="3">The sequence shown here is derived from an EMBL/GenBank/DDBJ whole genome shotgun (WGS) entry which is preliminary data.</text>
</comment>
<sequence>MQVMVEMVTGMQEDKIGIKHLIQKMGMMKAIRLFCVFHELGQLWEKHMFSVITTTKKVTVLVIIRNQEFVMQTNGNAETVPSHNSKAITEVNASPNVHEQVSHVKRKTIIHTSDDDQIDSNIIFDDPYVENNGGTYEHDLNARDEVHEIQMLEYDVQRVAENKKRLTNELKKKKELLQKELETCKDRVKTFESKTIQCSKYKETCEELKRELRADKKTIERFLKEKDKIQSVESSNSVRRPKSKDTKSNDRVLTNTNDKRSSAHVQKMSSSVSIDSNKHKTMHLNVFQSNASVLNTKIVNAVNDGSKIACVSCCKYVFLFSHEKCDARYAFSRNSKELLLLLALLRIDLSHILDIVELDGSVFYIPPQTPMFEEGESSSTYRDPSNMHEFQQKHRSTGKWTKNHPIEQVIGDPLKPVMTRSRLQIDAEVCMYALTVSTFEPKNIKEATLDAS</sequence>
<name>A0A6L2MIC8_TANCI</name>
<proteinExistence type="predicted"/>
<feature type="compositionally biased region" description="Polar residues" evidence="2">
    <location>
        <begin position="263"/>
        <end position="275"/>
    </location>
</feature>
<keyword evidence="1" id="KW-0175">Coiled coil</keyword>
<reference evidence="3" key="1">
    <citation type="journal article" date="2019" name="Sci. Rep.">
        <title>Draft genome of Tanacetum cinerariifolium, the natural source of mosquito coil.</title>
        <authorList>
            <person name="Yamashiro T."/>
            <person name="Shiraishi A."/>
            <person name="Satake H."/>
            <person name="Nakayama K."/>
        </authorList>
    </citation>
    <scope>NUCLEOTIDE SEQUENCE</scope>
</reference>
<feature type="coiled-coil region" evidence="1">
    <location>
        <begin position="149"/>
        <end position="225"/>
    </location>
</feature>
<evidence type="ECO:0000256" key="2">
    <source>
        <dbReference type="SAM" id="MobiDB-lite"/>
    </source>
</evidence>